<dbReference type="EMBL" id="JAELVM010000001">
    <property type="protein sequence ID" value="MBL1221232.1"/>
    <property type="molecule type" value="Genomic_DNA"/>
</dbReference>
<keyword evidence="1" id="KW-0472">Membrane</keyword>
<dbReference type="Proteomes" id="UP000661696">
    <property type="component" value="Unassembled WGS sequence"/>
</dbReference>
<evidence type="ECO:0000313" key="2">
    <source>
        <dbReference type="EMBL" id="MBL1221232.1"/>
    </source>
</evidence>
<proteinExistence type="predicted"/>
<accession>A0ABS1QG12</accession>
<name>A0ABS1QG12_9FLAO</name>
<evidence type="ECO:0008006" key="4">
    <source>
        <dbReference type="Google" id="ProtNLM"/>
    </source>
</evidence>
<protein>
    <recommendedName>
        <fullName evidence="4">YcxB-like protein domain-containing protein</fullName>
    </recommendedName>
</protein>
<keyword evidence="1" id="KW-0812">Transmembrane</keyword>
<comment type="caution">
    <text evidence="2">The sequence shown here is derived from an EMBL/GenBank/DDBJ whole genome shotgun (WGS) entry which is preliminary data.</text>
</comment>
<gene>
    <name evidence="2" type="ORF">JET18_10300</name>
</gene>
<feature type="transmembrane region" description="Helical" evidence="1">
    <location>
        <begin position="46"/>
        <end position="63"/>
    </location>
</feature>
<evidence type="ECO:0000256" key="1">
    <source>
        <dbReference type="SAM" id="Phobius"/>
    </source>
</evidence>
<dbReference type="RefSeq" id="WP_202090652.1">
    <property type="nucleotide sequence ID" value="NZ_JAELVM010000001.1"/>
</dbReference>
<sequence>MEYRCFTQEGSRFYLKNNMPVAMIRFIFCLIVAGALYFIIPLEKKIGLWGAVLFVIFGLINLLKSTKKLVIDPAAQVIIHKNNILNSEVEYRFDEFEQFYVLITKYVFIPMDSTAFFIFSKNGKEKRVPIVVGLFGSRKVQNAINEVNDIMNMEKR</sequence>
<reference evidence="2 3" key="1">
    <citation type="submission" date="2020-12" db="EMBL/GenBank/DDBJ databases">
        <title>Chryseobacterium endoalhailicus sp. nov., isolated from seed of leguminous plant.</title>
        <authorList>
            <person name="Zhang X."/>
        </authorList>
    </citation>
    <scope>NUCLEOTIDE SEQUENCE [LARGE SCALE GENOMIC DNA]</scope>
    <source>
        <strain evidence="2 3">L7</strain>
    </source>
</reference>
<organism evidence="2 3">
    <name type="scientific">Chryseobacterium endalhagicum</name>
    <dbReference type="NCBI Taxonomy" id="2797638"/>
    <lineage>
        <taxon>Bacteria</taxon>
        <taxon>Pseudomonadati</taxon>
        <taxon>Bacteroidota</taxon>
        <taxon>Flavobacteriia</taxon>
        <taxon>Flavobacteriales</taxon>
        <taxon>Weeksellaceae</taxon>
        <taxon>Chryseobacterium group</taxon>
        <taxon>Chryseobacterium</taxon>
    </lineage>
</organism>
<keyword evidence="1" id="KW-1133">Transmembrane helix</keyword>
<keyword evidence="3" id="KW-1185">Reference proteome</keyword>
<feature type="transmembrane region" description="Helical" evidence="1">
    <location>
        <begin position="21"/>
        <end position="40"/>
    </location>
</feature>
<evidence type="ECO:0000313" key="3">
    <source>
        <dbReference type="Proteomes" id="UP000661696"/>
    </source>
</evidence>